<dbReference type="GO" id="GO:0005634">
    <property type="term" value="C:nucleus"/>
    <property type="evidence" value="ECO:0000318"/>
    <property type="project" value="GO_Central"/>
</dbReference>
<reference evidence="10" key="2">
    <citation type="submission" date="2025-08" db="UniProtKB">
        <authorList>
            <consortium name="RefSeq"/>
        </authorList>
    </citation>
    <scope>IDENTIFICATION</scope>
    <source>
        <strain evidence="10">S238N-H82</strain>
        <tissue evidence="10">Testes</tissue>
    </source>
</reference>
<keyword evidence="5" id="KW-0539">Nucleus</keyword>
<dbReference type="OMA" id="ACDSWTV"/>
<dbReference type="PANTHER" id="PTHR31742:SF1">
    <property type="entry name" value="RPA-INTERACTING PROTEIN"/>
    <property type="match status" value="1"/>
</dbReference>
<sequence>MVRSNTPHHVTITRWLRPHTSDATARVFPPSEHVFRHISHVLPLPDAMASPSEARHRAMYKAGTSPWRDSFRKRCLDRLKSNRAKIVNRFRVGLGEEAGAQGGESDVVREVMEEEWKRLVQEDSVTPSNSPVSAGAEDDLDSILALMEDIKQELLKEEHSILAQLDAEMRFEEEAMLATVDHHHGNDDVITCPVCMMNPLLQNKNVIFCQCGVRINTEQDCIGLHHVKQRLTECVTEHSERCAAQPGFTVADQCGIQNLVMACASCDALQIVI</sequence>
<dbReference type="AlphaFoldDB" id="A0A9J7LQS1"/>
<evidence type="ECO:0000256" key="2">
    <source>
        <dbReference type="ARBA" id="ARBA00022723"/>
    </source>
</evidence>
<evidence type="ECO:0000256" key="1">
    <source>
        <dbReference type="ARBA" id="ARBA00004123"/>
    </source>
</evidence>
<name>A0A9J7LQS1_BRAFL</name>
<evidence type="ECO:0000313" key="10">
    <source>
        <dbReference type="RefSeq" id="XP_035687622.1"/>
    </source>
</evidence>
<evidence type="ECO:0000259" key="6">
    <source>
        <dbReference type="Pfam" id="PF14766"/>
    </source>
</evidence>
<evidence type="ECO:0000256" key="3">
    <source>
        <dbReference type="ARBA" id="ARBA00022771"/>
    </source>
</evidence>
<dbReference type="KEGG" id="bfo:118423542"/>
<evidence type="ECO:0000259" key="8">
    <source>
        <dbReference type="Pfam" id="PF14768"/>
    </source>
</evidence>
<gene>
    <name evidence="10" type="primary">LOC118423542</name>
</gene>
<dbReference type="RefSeq" id="XP_035687622.1">
    <property type="nucleotide sequence ID" value="XM_035831729.1"/>
</dbReference>
<feature type="domain" description="RPA-interacting protein central" evidence="7">
    <location>
        <begin position="107"/>
        <end position="179"/>
    </location>
</feature>
<dbReference type="InterPro" id="IPR028156">
    <property type="entry name" value="RIP"/>
</dbReference>
<dbReference type="GO" id="GO:0006606">
    <property type="term" value="P:protein import into nucleus"/>
    <property type="evidence" value="ECO:0000318"/>
    <property type="project" value="GO_Central"/>
</dbReference>
<evidence type="ECO:0000313" key="9">
    <source>
        <dbReference type="Proteomes" id="UP000001554"/>
    </source>
</evidence>
<evidence type="ECO:0000259" key="7">
    <source>
        <dbReference type="Pfam" id="PF14767"/>
    </source>
</evidence>
<organism evidence="9 10">
    <name type="scientific">Branchiostoma floridae</name>
    <name type="common">Florida lancelet</name>
    <name type="synonym">Amphioxus</name>
    <dbReference type="NCBI Taxonomy" id="7739"/>
    <lineage>
        <taxon>Eukaryota</taxon>
        <taxon>Metazoa</taxon>
        <taxon>Chordata</taxon>
        <taxon>Cephalochordata</taxon>
        <taxon>Leptocardii</taxon>
        <taxon>Amphioxiformes</taxon>
        <taxon>Branchiostomatidae</taxon>
        <taxon>Branchiostoma</taxon>
    </lineage>
</organism>
<dbReference type="InterPro" id="IPR028158">
    <property type="entry name" value="RPA_interact_N_dom"/>
</dbReference>
<comment type="subcellular location">
    <subcellularLocation>
        <location evidence="1">Nucleus</location>
    </subcellularLocation>
</comment>
<dbReference type="GO" id="GO:0008270">
    <property type="term" value="F:zinc ion binding"/>
    <property type="evidence" value="ECO:0007669"/>
    <property type="project" value="UniProtKB-KW"/>
</dbReference>
<protein>
    <submittedName>
        <fullName evidence="10">RPA-interacting protein B-like</fullName>
    </submittedName>
</protein>
<accession>A0A9J7LQS1</accession>
<dbReference type="OrthoDB" id="435311at2759"/>
<evidence type="ECO:0000256" key="5">
    <source>
        <dbReference type="ARBA" id="ARBA00023242"/>
    </source>
</evidence>
<dbReference type="GeneID" id="118423542"/>
<dbReference type="Proteomes" id="UP000001554">
    <property type="component" value="Chromosome 9"/>
</dbReference>
<evidence type="ECO:0000256" key="4">
    <source>
        <dbReference type="ARBA" id="ARBA00022833"/>
    </source>
</evidence>
<keyword evidence="2" id="KW-0479">Metal-binding</keyword>
<dbReference type="InterPro" id="IPR028155">
    <property type="entry name" value="RPA_interact_central"/>
</dbReference>
<feature type="domain" description="RPA-interacting protein C-terminal" evidence="8">
    <location>
        <begin position="191"/>
        <end position="270"/>
    </location>
</feature>
<dbReference type="PANTHER" id="PTHR31742">
    <property type="entry name" value="RPA-INTERACTING PROTEIN RPAIN"/>
    <property type="match status" value="1"/>
</dbReference>
<proteinExistence type="predicted"/>
<reference evidence="9" key="1">
    <citation type="journal article" date="2020" name="Nat. Ecol. Evol.">
        <title>Deeply conserved synteny resolves early events in vertebrate evolution.</title>
        <authorList>
            <person name="Simakov O."/>
            <person name="Marletaz F."/>
            <person name="Yue J.X."/>
            <person name="O'Connell B."/>
            <person name="Jenkins J."/>
            <person name="Brandt A."/>
            <person name="Calef R."/>
            <person name="Tung C.H."/>
            <person name="Huang T.K."/>
            <person name="Schmutz J."/>
            <person name="Satoh N."/>
            <person name="Yu J.K."/>
            <person name="Putnam N.H."/>
            <person name="Green R.E."/>
            <person name="Rokhsar D.S."/>
        </authorList>
    </citation>
    <scope>NUCLEOTIDE SEQUENCE [LARGE SCALE GENOMIC DNA]</scope>
    <source>
        <strain evidence="9">S238N-H82</strain>
    </source>
</reference>
<dbReference type="InterPro" id="IPR028159">
    <property type="entry name" value="RPA_interact_C_dom"/>
</dbReference>
<feature type="domain" description="RPA-interacting protein N-terminal" evidence="6">
    <location>
        <begin position="55"/>
        <end position="91"/>
    </location>
</feature>
<dbReference type="Pfam" id="PF14767">
    <property type="entry name" value="RPA_interact_M"/>
    <property type="match status" value="1"/>
</dbReference>
<dbReference type="Pfam" id="PF14766">
    <property type="entry name" value="RPA_interact_N"/>
    <property type="match status" value="1"/>
</dbReference>
<keyword evidence="4" id="KW-0862">Zinc</keyword>
<dbReference type="Pfam" id="PF14768">
    <property type="entry name" value="RPA_interact_C"/>
    <property type="match status" value="1"/>
</dbReference>
<keyword evidence="3" id="KW-0863">Zinc-finger</keyword>
<keyword evidence="9" id="KW-1185">Reference proteome</keyword>